<dbReference type="EMBL" id="FOJN01000002">
    <property type="protein sequence ID" value="SFA42378.1"/>
    <property type="molecule type" value="Genomic_DNA"/>
</dbReference>
<dbReference type="Pfam" id="PF13822">
    <property type="entry name" value="ACC_epsilon"/>
    <property type="match status" value="1"/>
</dbReference>
<gene>
    <name evidence="1" type="ORF">SAMN05444374_102241</name>
</gene>
<protein>
    <submittedName>
        <fullName evidence="1">Acyl-CoA carboxylase epsilon subunit</fullName>
    </submittedName>
</protein>
<dbReference type="GO" id="GO:0003989">
    <property type="term" value="F:acetyl-CoA carboxylase activity"/>
    <property type="evidence" value="ECO:0007669"/>
    <property type="project" value="InterPro"/>
</dbReference>
<dbReference type="RefSeq" id="WP_068366634.1">
    <property type="nucleotide sequence ID" value="NZ_FOJN01000002.1"/>
</dbReference>
<reference evidence="1 2" key="1">
    <citation type="submission" date="2016-10" db="EMBL/GenBank/DDBJ databases">
        <authorList>
            <person name="de Groot N.N."/>
        </authorList>
    </citation>
    <scope>NUCLEOTIDE SEQUENCE [LARGE SCALE GENOMIC DNA]</scope>
    <source>
        <strain evidence="1 2">DSM 44908</strain>
    </source>
</reference>
<dbReference type="GeneID" id="85484710"/>
<dbReference type="Proteomes" id="UP000182054">
    <property type="component" value="Unassembled WGS sequence"/>
</dbReference>
<sequence length="77" mass="7990">MSAADETATAPAVRVVRGNPSDEELAALVTVLAAASSAAAPAEPPVVDTWGHPTRLHRDLRAFSPYAFGNGIARPPR</sequence>
<dbReference type="GO" id="GO:0004658">
    <property type="term" value="F:propionyl-CoA carboxylase activity"/>
    <property type="evidence" value="ECO:0007669"/>
    <property type="project" value="InterPro"/>
</dbReference>
<evidence type="ECO:0000313" key="1">
    <source>
        <dbReference type="EMBL" id="SFA42378.1"/>
    </source>
</evidence>
<organism evidence="1 2">
    <name type="scientific">Rhodococcoides kroppenstedtii</name>
    <dbReference type="NCBI Taxonomy" id="293050"/>
    <lineage>
        <taxon>Bacteria</taxon>
        <taxon>Bacillati</taxon>
        <taxon>Actinomycetota</taxon>
        <taxon>Actinomycetes</taxon>
        <taxon>Mycobacteriales</taxon>
        <taxon>Nocardiaceae</taxon>
        <taxon>Rhodococcoides</taxon>
    </lineage>
</organism>
<dbReference type="InterPro" id="IPR032716">
    <property type="entry name" value="ACC_epsilon"/>
</dbReference>
<evidence type="ECO:0000313" key="2">
    <source>
        <dbReference type="Proteomes" id="UP000182054"/>
    </source>
</evidence>
<proteinExistence type="predicted"/>
<dbReference type="AlphaFoldDB" id="A0A1I0SS60"/>
<name>A0A1I0SS60_9NOCA</name>
<accession>A0A1I0SS60</accession>